<dbReference type="PANTHER" id="PTHR36924">
    <property type="entry name" value="ANTITOXIN HIGA-1"/>
    <property type="match status" value="1"/>
</dbReference>
<evidence type="ECO:0000313" key="3">
    <source>
        <dbReference type="EMBL" id="CAJ1501291.1"/>
    </source>
</evidence>
<dbReference type="CDD" id="cd00093">
    <property type="entry name" value="HTH_XRE"/>
    <property type="match status" value="1"/>
</dbReference>
<keyword evidence="1" id="KW-0238">DNA-binding</keyword>
<dbReference type="PANTHER" id="PTHR36924:SF1">
    <property type="entry name" value="ANTITOXIN HIGA-1"/>
    <property type="match status" value="1"/>
</dbReference>
<dbReference type="InterPro" id="IPR001387">
    <property type="entry name" value="Cro/C1-type_HTH"/>
</dbReference>
<organism evidence="3 4">
    <name type="scientific">[Mycobacterium] burgundiense</name>
    <dbReference type="NCBI Taxonomy" id="3064286"/>
    <lineage>
        <taxon>Bacteria</taxon>
        <taxon>Bacillati</taxon>
        <taxon>Actinomycetota</taxon>
        <taxon>Actinomycetes</taxon>
        <taxon>Mycobacteriales</taxon>
        <taxon>Mycobacteriaceae</taxon>
        <taxon>Mycolicibacterium</taxon>
    </lineage>
</organism>
<dbReference type="NCBIfam" id="TIGR02607">
    <property type="entry name" value="antidote_HigA"/>
    <property type="match status" value="1"/>
</dbReference>
<evidence type="ECO:0000313" key="4">
    <source>
        <dbReference type="Proteomes" id="UP001190465"/>
    </source>
</evidence>
<feature type="domain" description="HTH cro/C1-type" evidence="2">
    <location>
        <begin position="21"/>
        <end position="67"/>
    </location>
</feature>
<dbReference type="SMART" id="SM00530">
    <property type="entry name" value="HTH_XRE"/>
    <property type="match status" value="1"/>
</dbReference>
<dbReference type="InterPro" id="IPR010982">
    <property type="entry name" value="Lambda_DNA-bd_dom_sf"/>
</dbReference>
<protein>
    <submittedName>
        <fullName evidence="3">HigA family addiction module antitoxin</fullName>
    </submittedName>
</protein>
<gene>
    <name evidence="3" type="ORF">MU0053_001889</name>
</gene>
<evidence type="ECO:0000256" key="1">
    <source>
        <dbReference type="ARBA" id="ARBA00023125"/>
    </source>
</evidence>
<accession>A0ABM9LM35</accession>
<sequence>MADFTPTHPGVILRSEFMEPLGISQYKLAKAIDVPLPRINEIVHGRRAITADTGLRLARAFGMSDMFWINMQSRYDADVARAVIKGQLERIENIVA</sequence>
<name>A0ABM9LM35_9MYCO</name>
<evidence type="ECO:0000259" key="2">
    <source>
        <dbReference type="PROSITE" id="PS50943"/>
    </source>
</evidence>
<dbReference type="PROSITE" id="PS50943">
    <property type="entry name" value="HTH_CROC1"/>
    <property type="match status" value="1"/>
</dbReference>
<dbReference type="SUPFAM" id="SSF47413">
    <property type="entry name" value="lambda repressor-like DNA-binding domains"/>
    <property type="match status" value="1"/>
</dbReference>
<dbReference type="InterPro" id="IPR013430">
    <property type="entry name" value="Toxin_antidote_HigA"/>
</dbReference>
<proteinExistence type="predicted"/>
<dbReference type="EMBL" id="OY726397">
    <property type="protein sequence ID" value="CAJ1501291.1"/>
    <property type="molecule type" value="Genomic_DNA"/>
</dbReference>
<dbReference type="Gene3D" id="1.10.260.40">
    <property type="entry name" value="lambda repressor-like DNA-binding domains"/>
    <property type="match status" value="1"/>
</dbReference>
<dbReference type="Proteomes" id="UP001190465">
    <property type="component" value="Chromosome"/>
</dbReference>
<reference evidence="3 4" key="1">
    <citation type="submission" date="2023-08" db="EMBL/GenBank/DDBJ databases">
        <authorList>
            <person name="Folkvardsen B D."/>
            <person name="Norman A."/>
        </authorList>
    </citation>
    <scope>NUCLEOTIDE SEQUENCE [LARGE SCALE GENOMIC DNA]</scope>
    <source>
        <strain evidence="3 4">Mu0053</strain>
    </source>
</reference>
<dbReference type="Pfam" id="PF01381">
    <property type="entry name" value="HTH_3"/>
    <property type="match status" value="1"/>
</dbReference>
<keyword evidence="4" id="KW-1185">Reference proteome</keyword>